<evidence type="ECO:0000256" key="6">
    <source>
        <dbReference type="PROSITE-ProRule" id="PRU00169"/>
    </source>
</evidence>
<dbReference type="SUPFAM" id="SSF46894">
    <property type="entry name" value="C-terminal effector domain of the bipartite response regulators"/>
    <property type="match status" value="1"/>
</dbReference>
<feature type="modified residue" description="4-aspartylphosphate" evidence="6">
    <location>
        <position position="51"/>
    </location>
</feature>
<dbReference type="InterPro" id="IPR001867">
    <property type="entry name" value="OmpR/PhoB-type_DNA-bd"/>
</dbReference>
<dbReference type="EMBL" id="JAUSWN010000020">
    <property type="protein sequence ID" value="MDQ0480498.1"/>
    <property type="molecule type" value="Genomic_DNA"/>
</dbReference>
<sequence>MKKILVVDDEREIVDLIDLYSKNNYKIIKAYDGIEALGKLENEKVDLAIVDIMMPNMDGYNLIKNIRKSKDFPIIIISAKGEGFDKIIGLDLGADDYVTKPFDPLELMARVNAQLRRYNINVDREEANSKKDVITIGDLVLDKEGFSLKKNGEEVQLTSTEYKIVELFMTNPNKVFTKKNLFESVWNEPYFYEDNAIMVHISKVREKIEDDTKSPQYLKTIRGLGYRFEGNKDED</sequence>
<comment type="caution">
    <text evidence="10">The sequence shown here is derived from an EMBL/GenBank/DDBJ whole genome shotgun (WGS) entry which is preliminary data.</text>
</comment>
<reference evidence="10 11" key="1">
    <citation type="submission" date="2023-07" db="EMBL/GenBank/DDBJ databases">
        <title>Genomic Encyclopedia of Type Strains, Phase IV (KMG-IV): sequencing the most valuable type-strain genomes for metagenomic binning, comparative biology and taxonomic classification.</title>
        <authorList>
            <person name="Goeker M."/>
        </authorList>
    </citation>
    <scope>NUCLEOTIDE SEQUENCE [LARGE SCALE GENOMIC DNA]</scope>
    <source>
        <strain evidence="10 11">DSM 1400</strain>
    </source>
</reference>
<keyword evidence="6" id="KW-0597">Phosphoprotein</keyword>
<dbReference type="SUPFAM" id="SSF52172">
    <property type="entry name" value="CheY-like"/>
    <property type="match status" value="1"/>
</dbReference>
<dbReference type="PANTHER" id="PTHR48111:SF2">
    <property type="entry name" value="RESPONSE REGULATOR SAER"/>
    <property type="match status" value="1"/>
</dbReference>
<keyword evidence="4" id="KW-0804">Transcription</keyword>
<name>A0ABU0JTS4_HATLI</name>
<dbReference type="InterPro" id="IPR011006">
    <property type="entry name" value="CheY-like_superfamily"/>
</dbReference>
<dbReference type="Gene3D" id="1.10.10.10">
    <property type="entry name" value="Winged helix-like DNA-binding domain superfamily/Winged helix DNA-binding domain"/>
    <property type="match status" value="1"/>
</dbReference>
<dbReference type="CDD" id="cd00383">
    <property type="entry name" value="trans_reg_C"/>
    <property type="match status" value="1"/>
</dbReference>
<evidence type="ECO:0000313" key="11">
    <source>
        <dbReference type="Proteomes" id="UP001224418"/>
    </source>
</evidence>
<keyword evidence="3 7" id="KW-0238">DNA-binding</keyword>
<accession>A0ABU0JTS4</accession>
<evidence type="ECO:0000256" key="5">
    <source>
        <dbReference type="ARBA" id="ARBA00024867"/>
    </source>
</evidence>
<proteinExistence type="predicted"/>
<evidence type="ECO:0000256" key="7">
    <source>
        <dbReference type="PROSITE-ProRule" id="PRU01091"/>
    </source>
</evidence>
<dbReference type="GO" id="GO:0003677">
    <property type="term" value="F:DNA binding"/>
    <property type="evidence" value="ECO:0007669"/>
    <property type="project" value="UniProtKB-KW"/>
</dbReference>
<evidence type="ECO:0000313" key="10">
    <source>
        <dbReference type="EMBL" id="MDQ0480498.1"/>
    </source>
</evidence>
<dbReference type="InterPro" id="IPR016032">
    <property type="entry name" value="Sig_transdc_resp-reg_C-effctor"/>
</dbReference>
<feature type="DNA-binding region" description="OmpR/PhoB-type" evidence="7">
    <location>
        <begin position="131"/>
        <end position="230"/>
    </location>
</feature>
<dbReference type="InterPro" id="IPR001789">
    <property type="entry name" value="Sig_transdc_resp-reg_receiver"/>
</dbReference>
<organism evidence="10 11">
    <name type="scientific">Hathewaya limosa</name>
    <name type="common">Clostridium limosum</name>
    <dbReference type="NCBI Taxonomy" id="1536"/>
    <lineage>
        <taxon>Bacteria</taxon>
        <taxon>Bacillati</taxon>
        <taxon>Bacillota</taxon>
        <taxon>Clostridia</taxon>
        <taxon>Eubacteriales</taxon>
        <taxon>Clostridiaceae</taxon>
        <taxon>Hathewaya</taxon>
    </lineage>
</organism>
<evidence type="ECO:0000256" key="4">
    <source>
        <dbReference type="ARBA" id="ARBA00023163"/>
    </source>
</evidence>
<feature type="domain" description="Response regulatory" evidence="8">
    <location>
        <begin position="3"/>
        <end position="115"/>
    </location>
</feature>
<dbReference type="PROSITE" id="PS50110">
    <property type="entry name" value="RESPONSE_REGULATORY"/>
    <property type="match status" value="1"/>
</dbReference>
<dbReference type="PANTHER" id="PTHR48111">
    <property type="entry name" value="REGULATOR OF RPOS"/>
    <property type="match status" value="1"/>
</dbReference>
<gene>
    <name evidence="10" type="ORF">QOZ93_002246</name>
</gene>
<dbReference type="RefSeq" id="WP_307356509.1">
    <property type="nucleotide sequence ID" value="NZ_BAAACJ010000035.1"/>
</dbReference>
<protein>
    <recommendedName>
        <fullName evidence="1">Stage 0 sporulation protein A homolog</fullName>
    </recommendedName>
</protein>
<dbReference type="InterPro" id="IPR039420">
    <property type="entry name" value="WalR-like"/>
</dbReference>
<dbReference type="Gene3D" id="3.40.50.2300">
    <property type="match status" value="1"/>
</dbReference>
<dbReference type="Pfam" id="PF00072">
    <property type="entry name" value="Response_reg"/>
    <property type="match status" value="1"/>
</dbReference>
<dbReference type="SMART" id="SM00448">
    <property type="entry name" value="REC"/>
    <property type="match status" value="1"/>
</dbReference>
<keyword evidence="2" id="KW-0805">Transcription regulation</keyword>
<dbReference type="Pfam" id="PF00486">
    <property type="entry name" value="Trans_reg_C"/>
    <property type="match status" value="1"/>
</dbReference>
<dbReference type="PROSITE" id="PS51755">
    <property type="entry name" value="OMPR_PHOB"/>
    <property type="match status" value="1"/>
</dbReference>
<evidence type="ECO:0000256" key="2">
    <source>
        <dbReference type="ARBA" id="ARBA00023015"/>
    </source>
</evidence>
<feature type="domain" description="OmpR/PhoB-type" evidence="9">
    <location>
        <begin position="131"/>
        <end position="230"/>
    </location>
</feature>
<dbReference type="SMART" id="SM00862">
    <property type="entry name" value="Trans_reg_C"/>
    <property type="match status" value="1"/>
</dbReference>
<evidence type="ECO:0000256" key="3">
    <source>
        <dbReference type="ARBA" id="ARBA00023125"/>
    </source>
</evidence>
<evidence type="ECO:0000256" key="1">
    <source>
        <dbReference type="ARBA" id="ARBA00018672"/>
    </source>
</evidence>
<dbReference type="InterPro" id="IPR036388">
    <property type="entry name" value="WH-like_DNA-bd_sf"/>
</dbReference>
<keyword evidence="11" id="KW-1185">Reference proteome</keyword>
<dbReference type="Gene3D" id="6.10.250.690">
    <property type="match status" value="1"/>
</dbReference>
<dbReference type="Proteomes" id="UP001224418">
    <property type="component" value="Unassembled WGS sequence"/>
</dbReference>
<evidence type="ECO:0000259" key="9">
    <source>
        <dbReference type="PROSITE" id="PS51755"/>
    </source>
</evidence>
<evidence type="ECO:0000259" key="8">
    <source>
        <dbReference type="PROSITE" id="PS50110"/>
    </source>
</evidence>
<comment type="function">
    <text evidence="5">May play the central regulatory role in sporulation. It may be an element of the effector pathway responsible for the activation of sporulation genes in response to nutritional stress. Spo0A may act in concert with spo0H (a sigma factor) to control the expression of some genes that are critical to the sporulation process.</text>
</comment>